<reference evidence="9 10" key="1">
    <citation type="journal article" date="2024" name="IMA Fungus">
        <title>IMA Genome - F19 : A genome assembly and annotation guide to empower mycologists, including annotated draft genome sequences of Ceratocystis pirilliformis, Diaporthe australafricana, Fusarium ophioides, Paecilomyces lecythidis, and Sporothrix stenoceras.</title>
        <authorList>
            <person name="Aylward J."/>
            <person name="Wilson A.M."/>
            <person name="Visagie C.M."/>
            <person name="Spraker J."/>
            <person name="Barnes I."/>
            <person name="Buitendag C."/>
            <person name="Ceriani C."/>
            <person name="Del Mar Angel L."/>
            <person name="du Plessis D."/>
            <person name="Fuchs T."/>
            <person name="Gasser K."/>
            <person name="Kramer D."/>
            <person name="Li W."/>
            <person name="Munsamy K."/>
            <person name="Piso A."/>
            <person name="Price J.L."/>
            <person name="Sonnekus B."/>
            <person name="Thomas C."/>
            <person name="van der Nest A."/>
            <person name="van Dijk A."/>
            <person name="van Heerden A."/>
            <person name="van Vuuren N."/>
            <person name="Yilmaz N."/>
            <person name="Duong T.A."/>
            <person name="van der Merwe N.A."/>
            <person name="Wingfield M.J."/>
            <person name="Wingfield B.D."/>
        </authorList>
    </citation>
    <scope>NUCLEOTIDE SEQUENCE [LARGE SCALE GENOMIC DNA]</scope>
    <source>
        <strain evidence="9 10">CMW 18300</strain>
    </source>
</reference>
<gene>
    <name evidence="9" type="ORF">Daus18300_004039</name>
</gene>
<name>A0ABR3XBB2_9PEZI</name>
<evidence type="ECO:0000259" key="8">
    <source>
        <dbReference type="Pfam" id="PF20684"/>
    </source>
</evidence>
<keyword evidence="2 7" id="KW-0812">Transmembrane</keyword>
<keyword evidence="3 7" id="KW-1133">Transmembrane helix</keyword>
<feature type="transmembrane region" description="Helical" evidence="7">
    <location>
        <begin position="208"/>
        <end position="229"/>
    </location>
</feature>
<dbReference type="PANTHER" id="PTHR33048:SF47">
    <property type="entry name" value="INTEGRAL MEMBRANE PROTEIN-RELATED"/>
    <property type="match status" value="1"/>
</dbReference>
<evidence type="ECO:0000256" key="6">
    <source>
        <dbReference type="SAM" id="MobiDB-lite"/>
    </source>
</evidence>
<feature type="transmembrane region" description="Helical" evidence="7">
    <location>
        <begin position="174"/>
        <end position="196"/>
    </location>
</feature>
<evidence type="ECO:0000256" key="2">
    <source>
        <dbReference type="ARBA" id="ARBA00022692"/>
    </source>
</evidence>
<sequence length="401" mass="44075">MSTEDDGVIDLSESYQGNIIACAVVTWLISAFVVGSRFYLRGSLMKLLGPEDWVILASLFFSLAQSIGFIIEASFGLGMHDIAIPPENYLTMLEAAWFTILFYTSSLSLSKVSVLLLYLRTLTFDWTRKVLLGFLAVVIITSTINIILDFTACIPLKAFWDGSVRATYCHSNQVYYALTGVQIATDFLIFLLPLPVVWSIRAPKDQKIVLSIVFSFGFFICIVSIIRIVLLATSIGAVDYSYTGVDINYWSLVEVNTAIVCASIMTLKPLLNRIFATSTRQTTGTPEGAVPGDHIHLPTIGGSGPSRRPSRKGPPLQTRQSWLSAQLAKLDKSLQTVNETQVAGDEVNLRRPETATATAASRSDTELPHWPVRAPAGRDRFSNNSSIITPVEQKADEGPLR</sequence>
<dbReference type="PANTHER" id="PTHR33048">
    <property type="entry name" value="PTH11-LIKE INTEGRAL MEMBRANE PROTEIN (AFU_ORTHOLOGUE AFUA_5G11245)"/>
    <property type="match status" value="1"/>
</dbReference>
<dbReference type="EMBL" id="JAWRVE010000026">
    <property type="protein sequence ID" value="KAL1873219.1"/>
    <property type="molecule type" value="Genomic_DNA"/>
</dbReference>
<feature type="domain" description="Rhodopsin" evidence="8">
    <location>
        <begin position="37"/>
        <end position="273"/>
    </location>
</feature>
<dbReference type="InterPro" id="IPR049326">
    <property type="entry name" value="Rhodopsin_dom_fungi"/>
</dbReference>
<feature type="region of interest" description="Disordered" evidence="6">
    <location>
        <begin position="282"/>
        <end position="318"/>
    </location>
</feature>
<keyword evidence="4 7" id="KW-0472">Membrane</keyword>
<evidence type="ECO:0000256" key="4">
    <source>
        <dbReference type="ARBA" id="ARBA00023136"/>
    </source>
</evidence>
<comment type="similarity">
    <text evidence="5">Belongs to the SAT4 family.</text>
</comment>
<dbReference type="Proteomes" id="UP001583177">
    <property type="component" value="Unassembled WGS sequence"/>
</dbReference>
<feature type="transmembrane region" description="Helical" evidence="7">
    <location>
        <begin position="131"/>
        <end position="154"/>
    </location>
</feature>
<dbReference type="InterPro" id="IPR052337">
    <property type="entry name" value="SAT4-like"/>
</dbReference>
<evidence type="ECO:0000256" key="3">
    <source>
        <dbReference type="ARBA" id="ARBA00022989"/>
    </source>
</evidence>
<accession>A0ABR3XBB2</accession>
<dbReference type="Pfam" id="PF20684">
    <property type="entry name" value="Fung_rhodopsin"/>
    <property type="match status" value="1"/>
</dbReference>
<evidence type="ECO:0000256" key="5">
    <source>
        <dbReference type="ARBA" id="ARBA00038359"/>
    </source>
</evidence>
<protein>
    <recommendedName>
        <fullName evidence="8">Rhodopsin domain-containing protein</fullName>
    </recommendedName>
</protein>
<comment type="caution">
    <text evidence="9">The sequence shown here is derived from an EMBL/GenBank/DDBJ whole genome shotgun (WGS) entry which is preliminary data.</text>
</comment>
<proteinExistence type="inferred from homology"/>
<evidence type="ECO:0000313" key="10">
    <source>
        <dbReference type="Proteomes" id="UP001583177"/>
    </source>
</evidence>
<comment type="subcellular location">
    <subcellularLocation>
        <location evidence="1">Membrane</location>
        <topology evidence="1">Multi-pass membrane protein</topology>
    </subcellularLocation>
</comment>
<feature type="transmembrane region" description="Helical" evidence="7">
    <location>
        <begin position="249"/>
        <end position="271"/>
    </location>
</feature>
<evidence type="ECO:0000256" key="1">
    <source>
        <dbReference type="ARBA" id="ARBA00004141"/>
    </source>
</evidence>
<feature type="transmembrane region" description="Helical" evidence="7">
    <location>
        <begin position="15"/>
        <end position="40"/>
    </location>
</feature>
<feature type="region of interest" description="Disordered" evidence="6">
    <location>
        <begin position="356"/>
        <end position="401"/>
    </location>
</feature>
<organism evidence="9 10">
    <name type="scientific">Diaporthe australafricana</name>
    <dbReference type="NCBI Taxonomy" id="127596"/>
    <lineage>
        <taxon>Eukaryota</taxon>
        <taxon>Fungi</taxon>
        <taxon>Dikarya</taxon>
        <taxon>Ascomycota</taxon>
        <taxon>Pezizomycotina</taxon>
        <taxon>Sordariomycetes</taxon>
        <taxon>Sordariomycetidae</taxon>
        <taxon>Diaporthales</taxon>
        <taxon>Diaporthaceae</taxon>
        <taxon>Diaporthe</taxon>
    </lineage>
</organism>
<evidence type="ECO:0000256" key="7">
    <source>
        <dbReference type="SAM" id="Phobius"/>
    </source>
</evidence>
<feature type="transmembrane region" description="Helical" evidence="7">
    <location>
        <begin position="95"/>
        <end position="119"/>
    </location>
</feature>
<feature type="transmembrane region" description="Helical" evidence="7">
    <location>
        <begin position="52"/>
        <end position="75"/>
    </location>
</feature>
<evidence type="ECO:0000313" key="9">
    <source>
        <dbReference type="EMBL" id="KAL1873219.1"/>
    </source>
</evidence>
<keyword evidence="10" id="KW-1185">Reference proteome</keyword>